<sequence>MDKIEIRKLLDSKDEEIRRLETIVEEKEREIERLQSVRTQDPDPIVHRRVAELEEKLDLKNRELMEKDTKIETLEKKVKERDTENEELTNEIQILRGIARHQRPHEAHAGYRKLGQDVTTMNSRRDTEIQLHDIPSNGSALRNWSQTLLKILNELSDDDLKIMKYDLKNNEEYRIPVSSIERTDNRVDLADLMLKRWGKRQSVLNIRDLMKKIPHNDDVMINLFTPVLEEIGETW</sequence>
<proteinExistence type="predicted"/>
<dbReference type="Proteomes" id="UP001364617">
    <property type="component" value="Unassembled WGS sequence"/>
</dbReference>
<accession>A0AAN9DP57</accession>
<dbReference type="Gene3D" id="1.20.5.170">
    <property type="match status" value="1"/>
</dbReference>
<keyword evidence="1" id="KW-0175">Coiled coil</keyword>
<evidence type="ECO:0000256" key="1">
    <source>
        <dbReference type="SAM" id="Coils"/>
    </source>
</evidence>
<gene>
    <name evidence="3" type="ORF">R3I93_001111</name>
</gene>
<name>A0AAN9DP57_9TELE</name>
<dbReference type="SUPFAM" id="SSF47986">
    <property type="entry name" value="DEATH domain"/>
    <property type="match status" value="1"/>
</dbReference>
<evidence type="ECO:0000313" key="3">
    <source>
        <dbReference type="EMBL" id="KAK7177055.1"/>
    </source>
</evidence>
<organism evidence="3 4">
    <name type="scientific">Phoxinus phoxinus</name>
    <name type="common">Eurasian minnow</name>
    <dbReference type="NCBI Taxonomy" id="58324"/>
    <lineage>
        <taxon>Eukaryota</taxon>
        <taxon>Metazoa</taxon>
        <taxon>Chordata</taxon>
        <taxon>Craniata</taxon>
        <taxon>Vertebrata</taxon>
        <taxon>Euteleostomi</taxon>
        <taxon>Actinopterygii</taxon>
        <taxon>Neopterygii</taxon>
        <taxon>Teleostei</taxon>
        <taxon>Ostariophysi</taxon>
        <taxon>Cypriniformes</taxon>
        <taxon>Leuciscidae</taxon>
        <taxon>Phoxininae</taxon>
        <taxon>Phoxinus</taxon>
    </lineage>
</organism>
<evidence type="ECO:0000259" key="2">
    <source>
        <dbReference type="PROSITE" id="PS50824"/>
    </source>
</evidence>
<feature type="coiled-coil region" evidence="1">
    <location>
        <begin position="10"/>
        <end position="91"/>
    </location>
</feature>
<feature type="domain" description="Pyrin" evidence="2">
    <location>
        <begin position="148"/>
        <end position="234"/>
    </location>
</feature>
<dbReference type="EMBL" id="JAYKXH010000001">
    <property type="protein sequence ID" value="KAK7177055.1"/>
    <property type="molecule type" value="Genomic_DNA"/>
</dbReference>
<reference evidence="3 4" key="1">
    <citation type="submission" date="2024-02" db="EMBL/GenBank/DDBJ databases">
        <title>Chromosome-level genome assembly of the Eurasian Minnow (Phoxinus phoxinus).</title>
        <authorList>
            <person name="Oriowo T.O."/>
            <person name="Martin S."/>
            <person name="Stange M."/>
            <person name="Chrysostomakis Y."/>
            <person name="Brown T."/>
            <person name="Winkler S."/>
            <person name="Kukowka S."/>
            <person name="Myers E.W."/>
            <person name="Bohne A."/>
        </authorList>
    </citation>
    <scope>NUCLEOTIDE SEQUENCE [LARGE SCALE GENOMIC DNA]</scope>
    <source>
        <strain evidence="3">ZFMK-TIS-60720</strain>
        <tissue evidence="3">Whole Organism</tissue>
    </source>
</reference>
<protein>
    <recommendedName>
        <fullName evidence="2">Pyrin domain-containing protein</fullName>
    </recommendedName>
</protein>
<dbReference type="SMART" id="SM01289">
    <property type="entry name" value="PYRIN"/>
    <property type="match status" value="1"/>
</dbReference>
<dbReference type="Gene3D" id="1.10.533.10">
    <property type="entry name" value="Death Domain, Fas"/>
    <property type="match status" value="1"/>
</dbReference>
<dbReference type="PROSITE" id="PS50824">
    <property type="entry name" value="DAPIN"/>
    <property type="match status" value="1"/>
</dbReference>
<dbReference type="Pfam" id="PF02758">
    <property type="entry name" value="PYRIN"/>
    <property type="match status" value="1"/>
</dbReference>
<dbReference type="InterPro" id="IPR011029">
    <property type="entry name" value="DEATH-like_dom_sf"/>
</dbReference>
<evidence type="ECO:0000313" key="4">
    <source>
        <dbReference type="Proteomes" id="UP001364617"/>
    </source>
</evidence>
<dbReference type="InterPro" id="IPR004020">
    <property type="entry name" value="DAPIN"/>
</dbReference>
<dbReference type="AlphaFoldDB" id="A0AAN9DP57"/>
<comment type="caution">
    <text evidence="3">The sequence shown here is derived from an EMBL/GenBank/DDBJ whole genome shotgun (WGS) entry which is preliminary data.</text>
</comment>
<keyword evidence="4" id="KW-1185">Reference proteome</keyword>